<accession>A0AAE4MJ91</accession>
<sequence>MSLVKIKIDLHEEQGGITGACISFKAKEMTVEEAEKVEIGLGALVMSKFMVNEAKKQEAKRAKKGKKQDEDKQDVPTA</sequence>
<comment type="caution">
    <text evidence="2">The sequence shown here is derived from an EMBL/GenBank/DDBJ whole genome shotgun (WGS) entry which is preliminary data.</text>
</comment>
<keyword evidence="3" id="KW-1185">Reference proteome</keyword>
<organism evidence="2 3">
    <name type="scientific">Methanolapillus africanus</name>
    <dbReference type="NCBI Taxonomy" id="3028297"/>
    <lineage>
        <taxon>Archaea</taxon>
        <taxon>Methanobacteriati</taxon>
        <taxon>Methanobacteriota</taxon>
        <taxon>Stenosarchaea group</taxon>
        <taxon>Methanomicrobia</taxon>
        <taxon>Methanosarcinales</taxon>
        <taxon>Methanosarcinaceae</taxon>
        <taxon>Methanolapillus</taxon>
    </lineage>
</organism>
<feature type="region of interest" description="Disordered" evidence="1">
    <location>
        <begin position="56"/>
        <end position="78"/>
    </location>
</feature>
<dbReference type="AlphaFoldDB" id="A0AAE4MJ91"/>
<dbReference type="RefSeq" id="WP_338099566.1">
    <property type="nucleotide sequence ID" value="NZ_JAWDKD010000018.1"/>
</dbReference>
<protein>
    <submittedName>
        <fullName evidence="2">Uncharacterized protein</fullName>
    </submittedName>
</protein>
<evidence type="ECO:0000313" key="2">
    <source>
        <dbReference type="EMBL" id="MDV0447149.1"/>
    </source>
</evidence>
<evidence type="ECO:0000313" key="3">
    <source>
        <dbReference type="Proteomes" id="UP001271789"/>
    </source>
</evidence>
<feature type="compositionally biased region" description="Basic and acidic residues" evidence="1">
    <location>
        <begin position="67"/>
        <end position="78"/>
    </location>
</feature>
<reference evidence="2" key="1">
    <citation type="submission" date="2023-06" db="EMBL/GenBank/DDBJ databases">
        <title>Genome sequence of Methanosarcinaceae archaeon Ag5.</title>
        <authorList>
            <person name="Protasov E."/>
            <person name="Platt K."/>
            <person name="Poehlein A."/>
            <person name="Daniel R."/>
            <person name="Brune A."/>
        </authorList>
    </citation>
    <scope>NUCLEOTIDE SEQUENCE</scope>
    <source>
        <strain evidence="2">Ag5</strain>
    </source>
</reference>
<evidence type="ECO:0000256" key="1">
    <source>
        <dbReference type="SAM" id="MobiDB-lite"/>
    </source>
</evidence>
<dbReference type="Proteomes" id="UP001271789">
    <property type="component" value="Unassembled WGS sequence"/>
</dbReference>
<proteinExistence type="predicted"/>
<dbReference type="EMBL" id="JAWDKD010000018">
    <property type="protein sequence ID" value="MDV0447149.1"/>
    <property type="molecule type" value="Genomic_DNA"/>
</dbReference>
<name>A0AAE4MJ91_9EURY</name>
<gene>
    <name evidence="2" type="ORF">MsAg5_10250</name>
</gene>